<sequence length="223" mass="24203">MTRLMSGIFASLAVAAGVYGYASFQGSSALPSNPLIGAAHAQEAEVDTSTIIEMVQGAEGAPVTLIEYASYTCPHCANFHQGAYKQLKEDYIDTGKVKFIYREVYFDRYGLWASMIARCGGPEKFFGISDLIYKGQSDWARAGGATEIVDALRKIGLLAGLEEEQLEACLQDGAKAQTLVNWYQENATEHGIESTPSFILNGKKISNQSYADFKALIDAELDG</sequence>
<dbReference type="Proteomes" id="UP000043764">
    <property type="component" value="Unassembled WGS sequence"/>
</dbReference>
<feature type="domain" description="Thioredoxin" evidence="3">
    <location>
        <begin position="24"/>
        <end position="222"/>
    </location>
</feature>
<comment type="similarity">
    <text evidence="2">Belongs to the thioredoxin family. DsbA subfamily.</text>
</comment>
<protein>
    <submittedName>
        <fullName evidence="4">Thiol-disulfide oxidoreductase D</fullName>
    </submittedName>
</protein>
<dbReference type="InterPro" id="IPR012336">
    <property type="entry name" value="Thioredoxin-like_fold"/>
</dbReference>
<name>A0A0H5D653_9RHOB</name>
<organism evidence="4 5">
    <name type="scientific">Phaeobacter italicus</name>
    <dbReference type="NCBI Taxonomy" id="481446"/>
    <lineage>
        <taxon>Bacteria</taxon>
        <taxon>Pseudomonadati</taxon>
        <taxon>Pseudomonadota</taxon>
        <taxon>Alphaproteobacteria</taxon>
        <taxon>Rhodobacterales</taxon>
        <taxon>Roseobacteraceae</taxon>
        <taxon>Phaeobacter</taxon>
    </lineage>
</organism>
<dbReference type="InterPro" id="IPR013766">
    <property type="entry name" value="Thioredoxin_domain"/>
</dbReference>
<dbReference type="InterPro" id="IPR036249">
    <property type="entry name" value="Thioredoxin-like_sf"/>
</dbReference>
<evidence type="ECO:0000313" key="5">
    <source>
        <dbReference type="Proteomes" id="UP000043764"/>
    </source>
</evidence>
<evidence type="ECO:0000256" key="2">
    <source>
        <dbReference type="ARBA" id="ARBA00005791"/>
    </source>
</evidence>
<comment type="function">
    <text evidence="1">May be required for disulfide bond formation in some proteins.</text>
</comment>
<dbReference type="SUPFAM" id="SSF52833">
    <property type="entry name" value="Thioredoxin-like"/>
    <property type="match status" value="1"/>
</dbReference>
<dbReference type="STRING" id="481446.NIT7645_03327"/>
<reference evidence="5" key="1">
    <citation type="submission" date="2015-05" db="EMBL/GenBank/DDBJ databases">
        <authorList>
            <person name="Rodrigo-Torres Lidia"/>
            <person name="Arahal R.David."/>
        </authorList>
    </citation>
    <scope>NUCLEOTIDE SEQUENCE [LARGE SCALE GENOMIC DNA]</scope>
    <source>
        <strain evidence="5">CECT 7321</strain>
    </source>
</reference>
<dbReference type="Pfam" id="PF13462">
    <property type="entry name" value="Thioredoxin_4"/>
    <property type="match status" value="1"/>
</dbReference>
<dbReference type="PANTHER" id="PTHR13887">
    <property type="entry name" value="GLUTATHIONE S-TRANSFERASE KAPPA"/>
    <property type="match status" value="1"/>
</dbReference>
<evidence type="ECO:0000256" key="1">
    <source>
        <dbReference type="ARBA" id="ARBA00003565"/>
    </source>
</evidence>
<accession>A0A0H5D653</accession>
<dbReference type="RefSeq" id="WP_050674177.1">
    <property type="nucleotide sequence ID" value="NZ_CVRL01000041.1"/>
</dbReference>
<evidence type="ECO:0000259" key="3">
    <source>
        <dbReference type="PROSITE" id="PS51352"/>
    </source>
</evidence>
<dbReference type="PROSITE" id="PS51352">
    <property type="entry name" value="THIOREDOXIN_2"/>
    <property type="match status" value="1"/>
</dbReference>
<dbReference type="Gene3D" id="3.40.30.10">
    <property type="entry name" value="Glutaredoxin"/>
    <property type="match status" value="1"/>
</dbReference>
<proteinExistence type="inferred from homology"/>
<dbReference type="PANTHER" id="PTHR13887:SF56">
    <property type="entry name" value="THIOREDOXIN-LIKE REDUCTASE RV2466C"/>
    <property type="match status" value="1"/>
</dbReference>
<dbReference type="EMBL" id="CVRL01000041">
    <property type="protein sequence ID" value="CRL12519.1"/>
    <property type="molecule type" value="Genomic_DNA"/>
</dbReference>
<gene>
    <name evidence="4" type="primary">bdbD_5</name>
    <name evidence="4" type="ORF">NIT7321_03397</name>
</gene>
<keyword evidence="5" id="KW-1185">Reference proteome</keyword>
<evidence type="ECO:0000313" key="4">
    <source>
        <dbReference type="EMBL" id="CRL12519.1"/>
    </source>
</evidence>
<dbReference type="AlphaFoldDB" id="A0A0H5D653"/>